<dbReference type="GO" id="GO:0006829">
    <property type="term" value="P:zinc ion transport"/>
    <property type="evidence" value="ECO:0007669"/>
    <property type="project" value="UniProtKB-KW"/>
</dbReference>
<organism evidence="9 10">
    <name type="scientific">Methylorubrum populi</name>
    <dbReference type="NCBI Taxonomy" id="223967"/>
    <lineage>
        <taxon>Bacteria</taxon>
        <taxon>Pseudomonadati</taxon>
        <taxon>Pseudomonadota</taxon>
        <taxon>Alphaproteobacteria</taxon>
        <taxon>Hyphomicrobiales</taxon>
        <taxon>Methylobacteriaceae</taxon>
        <taxon>Methylorubrum</taxon>
    </lineage>
</organism>
<dbReference type="EMBL" id="WEKV01000005">
    <property type="protein sequence ID" value="KAB7786836.1"/>
    <property type="molecule type" value="Genomic_DNA"/>
</dbReference>
<dbReference type="CDD" id="cd03235">
    <property type="entry name" value="ABC_Metallic_Cations"/>
    <property type="match status" value="1"/>
</dbReference>
<dbReference type="Proteomes" id="UP000469949">
    <property type="component" value="Unassembled WGS sequence"/>
</dbReference>
<feature type="region of interest" description="Disordered" evidence="7">
    <location>
        <begin position="261"/>
        <end position="304"/>
    </location>
</feature>
<dbReference type="GO" id="GO:0005524">
    <property type="term" value="F:ATP binding"/>
    <property type="evidence" value="ECO:0007669"/>
    <property type="project" value="UniProtKB-KW"/>
</dbReference>
<comment type="caution">
    <text evidence="9">The sequence shown here is derived from an EMBL/GenBank/DDBJ whole genome shotgun (WGS) entry which is preliminary data.</text>
</comment>
<sequence length="304" mass="32528">MNGRVNGGVSAEGEAARPGAIRFRGLTLGYDRHPAVHHLDGIIAPGDLLAVVGPNGAGKSTLLKGIVGEIAPLDGVVESGPRSGAIAYLPQAAEIDRSFPLSVLDLAAMGLWRPLGAWRSLTRQRARLIEALTAVGLNGFEDRPIGTLSGGQFQRALFARLILQDARIILLDEPFTGIDERTTGDLLALIRGWHGEGRTVVAALHDLSQVRAHFPSTLVLARRPIAWGPTREVLTPPVLARALRLSEAWDEAAAICRHETHHAAPPADGDRSIETHDHEHGHDHAHPDHHHAHGHARAPHGAVS</sequence>
<proteinExistence type="inferred from homology"/>
<evidence type="ECO:0000313" key="9">
    <source>
        <dbReference type="EMBL" id="KAB7786836.1"/>
    </source>
</evidence>
<evidence type="ECO:0000256" key="6">
    <source>
        <dbReference type="ARBA" id="ARBA00023065"/>
    </source>
</evidence>
<feature type="compositionally biased region" description="Basic residues" evidence="7">
    <location>
        <begin position="287"/>
        <end position="298"/>
    </location>
</feature>
<evidence type="ECO:0000313" key="10">
    <source>
        <dbReference type="Proteomes" id="UP000469949"/>
    </source>
</evidence>
<feature type="domain" description="ABC transporter" evidence="8">
    <location>
        <begin position="21"/>
        <end position="247"/>
    </location>
</feature>
<feature type="compositionally biased region" description="Basic and acidic residues" evidence="7">
    <location>
        <begin position="261"/>
        <end position="286"/>
    </location>
</feature>
<dbReference type="Gene3D" id="3.40.50.300">
    <property type="entry name" value="P-loop containing nucleotide triphosphate hydrolases"/>
    <property type="match status" value="1"/>
</dbReference>
<dbReference type="InterPro" id="IPR017871">
    <property type="entry name" value="ABC_transporter-like_CS"/>
</dbReference>
<accession>A0A833JB38</accession>
<keyword evidence="3" id="KW-0547">Nucleotide-binding</keyword>
<dbReference type="InterPro" id="IPR003439">
    <property type="entry name" value="ABC_transporter-like_ATP-bd"/>
</dbReference>
<evidence type="ECO:0000256" key="7">
    <source>
        <dbReference type="SAM" id="MobiDB-lite"/>
    </source>
</evidence>
<dbReference type="SUPFAM" id="SSF52540">
    <property type="entry name" value="P-loop containing nucleoside triphosphate hydrolases"/>
    <property type="match status" value="1"/>
</dbReference>
<keyword evidence="4 9" id="KW-0067">ATP-binding</keyword>
<dbReference type="PANTHER" id="PTHR42734">
    <property type="entry name" value="METAL TRANSPORT SYSTEM ATP-BINDING PROTEIN TM_0124-RELATED"/>
    <property type="match status" value="1"/>
</dbReference>
<evidence type="ECO:0000256" key="1">
    <source>
        <dbReference type="ARBA" id="ARBA00005417"/>
    </source>
</evidence>
<keyword evidence="5" id="KW-0864">Zinc transport</keyword>
<dbReference type="AlphaFoldDB" id="A0A833JB38"/>
<reference evidence="9 10" key="1">
    <citation type="submission" date="2019-10" db="EMBL/GenBank/DDBJ databases">
        <title>Draft Genome Sequence of the Caffeine Degrading Methylotroph Methylorubrum populi PINKEL.</title>
        <authorList>
            <person name="Dawson S.C."/>
            <person name="Zhang X."/>
            <person name="Wright M.E."/>
            <person name="Sharma G."/>
            <person name="Langner J.T."/>
            <person name="Ditty J.L."/>
            <person name="Subuyuj G.A."/>
        </authorList>
    </citation>
    <scope>NUCLEOTIDE SEQUENCE [LARGE SCALE GENOMIC DNA]</scope>
    <source>
        <strain evidence="9 10">Pinkel</strain>
    </source>
</reference>
<dbReference type="PROSITE" id="PS50893">
    <property type="entry name" value="ABC_TRANSPORTER_2"/>
    <property type="match status" value="1"/>
</dbReference>
<evidence type="ECO:0000256" key="2">
    <source>
        <dbReference type="ARBA" id="ARBA00022448"/>
    </source>
</evidence>
<dbReference type="SMART" id="SM00382">
    <property type="entry name" value="AAA"/>
    <property type="match status" value="1"/>
</dbReference>
<dbReference type="Pfam" id="PF00005">
    <property type="entry name" value="ABC_tran"/>
    <property type="match status" value="1"/>
</dbReference>
<name>A0A833JB38_9HYPH</name>
<evidence type="ECO:0000256" key="3">
    <source>
        <dbReference type="ARBA" id="ARBA00022741"/>
    </source>
</evidence>
<dbReference type="GO" id="GO:0016887">
    <property type="term" value="F:ATP hydrolysis activity"/>
    <property type="evidence" value="ECO:0007669"/>
    <property type="project" value="InterPro"/>
</dbReference>
<comment type="similarity">
    <text evidence="1">Belongs to the ABC transporter superfamily.</text>
</comment>
<keyword evidence="5" id="KW-0862">Zinc</keyword>
<evidence type="ECO:0000259" key="8">
    <source>
        <dbReference type="PROSITE" id="PS50893"/>
    </source>
</evidence>
<evidence type="ECO:0000256" key="4">
    <source>
        <dbReference type="ARBA" id="ARBA00022840"/>
    </source>
</evidence>
<dbReference type="PROSITE" id="PS00211">
    <property type="entry name" value="ABC_TRANSPORTER_1"/>
    <property type="match status" value="1"/>
</dbReference>
<dbReference type="InterPro" id="IPR027417">
    <property type="entry name" value="P-loop_NTPase"/>
</dbReference>
<keyword evidence="2" id="KW-0813">Transport</keyword>
<dbReference type="InterPro" id="IPR003593">
    <property type="entry name" value="AAA+_ATPase"/>
</dbReference>
<protein>
    <submittedName>
        <fullName evidence="9">Zinc ABC transporter ATP-binding protein ZnuC</fullName>
    </submittedName>
</protein>
<dbReference type="InterPro" id="IPR050153">
    <property type="entry name" value="Metal_Ion_Import_ABC"/>
</dbReference>
<keyword evidence="6" id="KW-0406">Ion transport</keyword>
<dbReference type="PANTHER" id="PTHR42734:SF5">
    <property type="entry name" value="IRON TRANSPORT SYSTEM ATP-BINDING PROTEIN HI_0361-RELATED"/>
    <property type="match status" value="1"/>
</dbReference>
<gene>
    <name evidence="9" type="ORF">F8B43_0786</name>
</gene>
<evidence type="ECO:0000256" key="5">
    <source>
        <dbReference type="ARBA" id="ARBA00022906"/>
    </source>
</evidence>